<sequence length="189" mass="20846">MPTYRRRTRIAAPLADVWAFHSRVEGLQRLTPSWVNLQVDGIDRPADATSSNRSGAAGDATVDGATTDDAAANDATAELVAGTEIRLSVRPFGIGPRQRVVSRIRDRHAGSGRAYFVDEMATGPLPEWVHTHLFLADGEDTILVDDVHYRLPCRVVTDRLAPATDVGLELAFRDRHRRTKAALERRPND</sequence>
<dbReference type="AlphaFoldDB" id="A0A1H3K598"/>
<dbReference type="OrthoDB" id="10357at2157"/>
<reference evidence="3" key="1">
    <citation type="submission" date="2016-10" db="EMBL/GenBank/DDBJ databases">
        <authorList>
            <person name="Varghese N."/>
            <person name="Submissions S."/>
        </authorList>
    </citation>
    <scope>NUCLEOTIDE SEQUENCE [LARGE SCALE GENOMIC DNA]</scope>
    <source>
        <strain evidence="3">DC30,IBRC 10041,KCTC 4046</strain>
    </source>
</reference>
<gene>
    <name evidence="2" type="ORF">SAMN05216564_105261</name>
</gene>
<proteinExistence type="predicted"/>
<accession>A0A1H3K598</accession>
<name>A0A1H3K598_9EURY</name>
<feature type="region of interest" description="Disordered" evidence="1">
    <location>
        <begin position="46"/>
        <end position="65"/>
    </location>
</feature>
<evidence type="ECO:0000313" key="2">
    <source>
        <dbReference type="EMBL" id="SDY47343.1"/>
    </source>
</evidence>
<dbReference type="InterPro" id="IPR023393">
    <property type="entry name" value="START-like_dom_sf"/>
</dbReference>
<protein>
    <submittedName>
        <fullName evidence="2">Ligand-binding SRPBCC domain-containing protein</fullName>
    </submittedName>
</protein>
<feature type="compositionally biased region" description="Low complexity" evidence="1">
    <location>
        <begin position="55"/>
        <end position="65"/>
    </location>
</feature>
<dbReference type="EMBL" id="FNPC01000005">
    <property type="protein sequence ID" value="SDY47343.1"/>
    <property type="molecule type" value="Genomic_DNA"/>
</dbReference>
<keyword evidence="3" id="KW-1185">Reference proteome</keyword>
<dbReference type="Gene3D" id="3.30.530.20">
    <property type="match status" value="1"/>
</dbReference>
<evidence type="ECO:0000256" key="1">
    <source>
        <dbReference type="SAM" id="MobiDB-lite"/>
    </source>
</evidence>
<dbReference type="CDD" id="cd07820">
    <property type="entry name" value="SRPBCC_3"/>
    <property type="match status" value="1"/>
</dbReference>
<organism evidence="2 3">
    <name type="scientific">Halopenitus persicus</name>
    <dbReference type="NCBI Taxonomy" id="1048396"/>
    <lineage>
        <taxon>Archaea</taxon>
        <taxon>Methanobacteriati</taxon>
        <taxon>Methanobacteriota</taxon>
        <taxon>Stenosarchaea group</taxon>
        <taxon>Halobacteria</taxon>
        <taxon>Halobacteriales</taxon>
        <taxon>Haloferacaceae</taxon>
        <taxon>Halopenitus</taxon>
    </lineage>
</organism>
<dbReference type="SUPFAM" id="SSF55961">
    <property type="entry name" value="Bet v1-like"/>
    <property type="match status" value="1"/>
</dbReference>
<dbReference type="Proteomes" id="UP000199079">
    <property type="component" value="Unassembled WGS sequence"/>
</dbReference>
<evidence type="ECO:0000313" key="3">
    <source>
        <dbReference type="Proteomes" id="UP000199079"/>
    </source>
</evidence>
<dbReference type="RefSeq" id="WP_092732985.1">
    <property type="nucleotide sequence ID" value="NZ_FNPC01000005.1"/>
</dbReference>